<comment type="caution">
    <text evidence="2">The sequence shown here is derived from an EMBL/GenBank/DDBJ whole genome shotgun (WGS) entry which is preliminary data.</text>
</comment>
<reference evidence="2 3" key="1">
    <citation type="submission" date="2023-10" db="EMBL/GenBank/DDBJ databases">
        <title>Development of a sustainable strategy for remediation of hydrocarbon-contaminated territories based on the waste exchange concept.</title>
        <authorList>
            <person name="Krivoruchko A."/>
        </authorList>
    </citation>
    <scope>NUCLEOTIDE SEQUENCE [LARGE SCALE GENOMIC DNA]</scope>
    <source>
        <strain evidence="2 3">IEGM 1236</strain>
    </source>
</reference>
<evidence type="ECO:0000259" key="1">
    <source>
        <dbReference type="Pfam" id="PF22554"/>
    </source>
</evidence>
<dbReference type="EMBL" id="JAWLUM010000001">
    <property type="protein sequence ID" value="MDV7132436.1"/>
    <property type="molecule type" value="Genomic_DNA"/>
</dbReference>
<dbReference type="Proteomes" id="UP001185792">
    <property type="component" value="Unassembled WGS sequence"/>
</dbReference>
<evidence type="ECO:0000313" key="3">
    <source>
        <dbReference type="Proteomes" id="UP001185792"/>
    </source>
</evidence>
<sequence>MSGLSLSAQAALRDDLERLMTLQRDQIDWACSNLDSIKELVAFGLDEVVELRELAELEWDRGNEEIAQHLEQEASAWNHTVRLLRSALDRCGADESTGRHRKVS</sequence>
<name>A0ABU4EMI0_WILMA</name>
<proteinExistence type="predicted"/>
<dbReference type="RefSeq" id="WP_317711913.1">
    <property type="nucleotide sequence ID" value="NZ_JAWLUM010000001.1"/>
</dbReference>
<dbReference type="Pfam" id="PF22554">
    <property type="entry name" value="Chap-C"/>
    <property type="match status" value="1"/>
</dbReference>
<dbReference type="InterPro" id="IPR054342">
    <property type="entry name" value="TY-Chap_C"/>
</dbReference>
<keyword evidence="3" id="KW-1185">Reference proteome</keyword>
<protein>
    <recommendedName>
        <fullName evidence="1">TY-Chap C-terminal domain-containing protein</fullName>
    </recommendedName>
</protein>
<organism evidence="2 3">
    <name type="scientific">Williamsia marianensis</name>
    <dbReference type="NCBI Taxonomy" id="85044"/>
    <lineage>
        <taxon>Bacteria</taxon>
        <taxon>Bacillati</taxon>
        <taxon>Actinomycetota</taxon>
        <taxon>Actinomycetes</taxon>
        <taxon>Mycobacteriales</taxon>
        <taxon>Nocardiaceae</taxon>
        <taxon>Williamsia</taxon>
    </lineage>
</organism>
<gene>
    <name evidence="2" type="ORF">R4198_01920</name>
</gene>
<accession>A0ABU4EMI0</accession>
<evidence type="ECO:0000313" key="2">
    <source>
        <dbReference type="EMBL" id="MDV7132436.1"/>
    </source>
</evidence>
<feature type="domain" description="TY-Chap C-terminal" evidence="1">
    <location>
        <begin position="11"/>
        <end position="89"/>
    </location>
</feature>